<keyword evidence="2" id="KW-0472">Membrane</keyword>
<evidence type="ECO:0000256" key="1">
    <source>
        <dbReference type="SAM" id="MobiDB-lite"/>
    </source>
</evidence>
<evidence type="ECO:0000313" key="3">
    <source>
        <dbReference type="EMBL" id="KAJ6428121.1"/>
    </source>
</evidence>
<dbReference type="AlphaFoldDB" id="A0AAD6KQZ3"/>
<feature type="region of interest" description="Disordered" evidence="1">
    <location>
        <begin position="32"/>
        <end position="59"/>
    </location>
</feature>
<dbReference type="Proteomes" id="UP001162972">
    <property type="component" value="Chromosome 1"/>
</dbReference>
<evidence type="ECO:0000256" key="2">
    <source>
        <dbReference type="SAM" id="Phobius"/>
    </source>
</evidence>
<gene>
    <name evidence="3" type="ORF">OIU84_023527</name>
</gene>
<reference evidence="3 4" key="1">
    <citation type="journal article" date="2023" name="Int. J. Mol. Sci.">
        <title>De Novo Assembly and Annotation of 11 Diverse Shrub Willow (Salix) Genomes Reveals Novel Gene Organization in Sex-Linked Regions.</title>
        <authorList>
            <person name="Hyden B."/>
            <person name="Feng K."/>
            <person name="Yates T.B."/>
            <person name="Jawdy S."/>
            <person name="Cereghino C."/>
            <person name="Smart L.B."/>
            <person name="Muchero W."/>
        </authorList>
    </citation>
    <scope>NUCLEOTIDE SEQUENCE [LARGE SCALE GENOMIC DNA]</scope>
    <source>
        <tissue evidence="3">Shoot tip</tissue>
    </source>
</reference>
<evidence type="ECO:0000313" key="4">
    <source>
        <dbReference type="Proteomes" id="UP001162972"/>
    </source>
</evidence>
<sequence>MASLHVQPSWLSSLTKNPTTLFSSKASPFKVSLSVNSSNAESPNNSSQNPSEPEPGSVDPVKLAFEKAKAYRNSIETSKNVKIEPNPVEDSGGSIIRNVEKNQQLSDPVMGSVVYKTSRGVGGSGGVVEGIADGKTNSGLKGGNLGSGAEDKTSKKEQKLSISGIDFVGLEFADKKKGRGLPAGLVPITDPFSEGNLPDVEIIVGDTSKFEEPSTSTPGNISKTFGGGKTIRPGDELETAEARAAKDEHTKQLIAAYRKSIGLNVDPKLKLECEKALKDGDSLMDSGKLNDALPYYQMVMDKLPFKSELHGLAALQWSICQDSLSRQNEARAVYEKLQSHPSVKVSKIARQFMFSFQAMEKLKFTGSNFSPSSNGYQYYFEKFVEDKTSYPQGEAGIELGALNQALPYVIFLLSPIFMVLFAALRGGNTN</sequence>
<feature type="region of interest" description="Disordered" evidence="1">
    <location>
        <begin position="135"/>
        <end position="158"/>
    </location>
</feature>
<dbReference type="PANTHER" id="PTHR35482:SF1">
    <property type="entry name" value="CYTOCHROME C OXIDASE SUBUNIT"/>
    <property type="match status" value="1"/>
</dbReference>
<organism evidence="3 4">
    <name type="scientific">Salix udensis</name>
    <dbReference type="NCBI Taxonomy" id="889485"/>
    <lineage>
        <taxon>Eukaryota</taxon>
        <taxon>Viridiplantae</taxon>
        <taxon>Streptophyta</taxon>
        <taxon>Embryophyta</taxon>
        <taxon>Tracheophyta</taxon>
        <taxon>Spermatophyta</taxon>
        <taxon>Magnoliopsida</taxon>
        <taxon>eudicotyledons</taxon>
        <taxon>Gunneridae</taxon>
        <taxon>Pentapetalae</taxon>
        <taxon>rosids</taxon>
        <taxon>fabids</taxon>
        <taxon>Malpighiales</taxon>
        <taxon>Salicaceae</taxon>
        <taxon>Saliceae</taxon>
        <taxon>Salix</taxon>
    </lineage>
</organism>
<keyword evidence="4" id="KW-1185">Reference proteome</keyword>
<protein>
    <submittedName>
        <fullName evidence="3">Uncharacterized protein</fullName>
    </submittedName>
</protein>
<feature type="compositionally biased region" description="Low complexity" evidence="1">
    <location>
        <begin position="34"/>
        <end position="57"/>
    </location>
</feature>
<dbReference type="PANTHER" id="PTHR35482">
    <property type="entry name" value="CYTOCHROME C OXIDASE SUBUNIT"/>
    <property type="match status" value="1"/>
</dbReference>
<feature type="compositionally biased region" description="Basic and acidic residues" evidence="1">
    <location>
        <begin position="149"/>
        <end position="158"/>
    </location>
</feature>
<dbReference type="EMBL" id="JAPFFJ010000005">
    <property type="protein sequence ID" value="KAJ6428121.1"/>
    <property type="molecule type" value="Genomic_DNA"/>
</dbReference>
<keyword evidence="2" id="KW-1133">Transmembrane helix</keyword>
<feature type="transmembrane region" description="Helical" evidence="2">
    <location>
        <begin position="405"/>
        <end position="424"/>
    </location>
</feature>
<accession>A0AAD6KQZ3</accession>
<comment type="caution">
    <text evidence="3">The sequence shown here is derived from an EMBL/GenBank/DDBJ whole genome shotgun (WGS) entry which is preliminary data.</text>
</comment>
<proteinExistence type="predicted"/>
<keyword evidence="2" id="KW-0812">Transmembrane</keyword>
<name>A0AAD6KQZ3_9ROSI</name>
<feature type="region of interest" description="Disordered" evidence="1">
    <location>
        <begin position="209"/>
        <end position="233"/>
    </location>
</feature>
<feature type="compositionally biased region" description="Polar residues" evidence="1">
    <location>
        <begin position="213"/>
        <end position="223"/>
    </location>
</feature>